<feature type="compositionally biased region" description="Polar residues" evidence="1">
    <location>
        <begin position="83"/>
        <end position="104"/>
    </location>
</feature>
<dbReference type="InterPro" id="IPR048110">
    <property type="entry name" value="SA1362/YqhP-like"/>
</dbReference>
<evidence type="ECO:0000313" key="3">
    <source>
        <dbReference type="EMBL" id="MEN0644103.1"/>
    </source>
</evidence>
<keyword evidence="4" id="KW-1185">Reference proteome</keyword>
<feature type="transmembrane region" description="Helical" evidence="2">
    <location>
        <begin position="7"/>
        <end position="25"/>
    </location>
</feature>
<dbReference type="EMBL" id="JBCITK010000001">
    <property type="protein sequence ID" value="MEN0644103.1"/>
    <property type="molecule type" value="Genomic_DNA"/>
</dbReference>
<feature type="compositionally biased region" description="Basic residues" evidence="1">
    <location>
        <begin position="130"/>
        <end position="142"/>
    </location>
</feature>
<evidence type="ECO:0000313" key="4">
    <source>
        <dbReference type="Proteomes" id="UP001418796"/>
    </source>
</evidence>
<reference evidence="3 4" key="1">
    <citation type="submission" date="2024-03" db="EMBL/GenBank/DDBJ databases">
        <title>Bacilli Hybrid Assemblies.</title>
        <authorList>
            <person name="Kovac J."/>
        </authorList>
    </citation>
    <scope>NUCLEOTIDE SEQUENCE [LARGE SCALE GENOMIC DNA]</scope>
    <source>
        <strain evidence="3 4">FSL R7-0666</strain>
    </source>
</reference>
<feature type="transmembrane region" description="Helical" evidence="2">
    <location>
        <begin position="31"/>
        <end position="53"/>
    </location>
</feature>
<feature type="region of interest" description="Disordered" evidence="1">
    <location>
        <begin position="72"/>
        <end position="142"/>
    </location>
</feature>
<sequence length="142" mass="16251">MRKFFNVAFPFIIVLAVIGFVFTVINNPMQIVQSILLIAGFIALFYFGYRFYLSRKYGMPFLRSGYKEGPTRAQLKKAKRTSTVRSAGPTNQTKVKPNSTPQMKRNQKPFKKTPKRRSGPNLTVIEGKKNKAKPKKKNRASF</sequence>
<organism evidence="3 4">
    <name type="scientific">Alkalicoccobacillus gibsonii</name>
    <dbReference type="NCBI Taxonomy" id="79881"/>
    <lineage>
        <taxon>Bacteria</taxon>
        <taxon>Bacillati</taxon>
        <taxon>Bacillota</taxon>
        <taxon>Bacilli</taxon>
        <taxon>Bacillales</taxon>
        <taxon>Bacillaceae</taxon>
        <taxon>Alkalicoccobacillus</taxon>
    </lineage>
</organism>
<protein>
    <submittedName>
        <fullName evidence="3">SA1362 family protein</fullName>
    </submittedName>
</protein>
<evidence type="ECO:0000256" key="1">
    <source>
        <dbReference type="SAM" id="MobiDB-lite"/>
    </source>
</evidence>
<keyword evidence="2" id="KW-0812">Transmembrane</keyword>
<keyword evidence="2" id="KW-1133">Transmembrane helix</keyword>
<evidence type="ECO:0000256" key="2">
    <source>
        <dbReference type="SAM" id="Phobius"/>
    </source>
</evidence>
<name>A0ABU9VLM4_9BACI</name>
<proteinExistence type="predicted"/>
<gene>
    <name evidence="3" type="ORF">MKY91_13160</name>
</gene>
<comment type="caution">
    <text evidence="3">The sequence shown here is derived from an EMBL/GenBank/DDBJ whole genome shotgun (WGS) entry which is preliminary data.</text>
</comment>
<dbReference type="RefSeq" id="WP_343130866.1">
    <property type="nucleotide sequence ID" value="NZ_JBCITK010000001.1"/>
</dbReference>
<feature type="compositionally biased region" description="Basic residues" evidence="1">
    <location>
        <begin position="105"/>
        <end position="118"/>
    </location>
</feature>
<accession>A0ABU9VLM4</accession>
<dbReference type="Proteomes" id="UP001418796">
    <property type="component" value="Unassembled WGS sequence"/>
</dbReference>
<dbReference type="NCBIfam" id="NF041554">
    <property type="entry name" value="SA1362_fam"/>
    <property type="match status" value="1"/>
</dbReference>
<keyword evidence="2" id="KW-0472">Membrane</keyword>